<gene>
    <name evidence="3" type="ORF">F9K91_10550</name>
    <name evidence="4" type="ORF">HGG76_10460</name>
</gene>
<dbReference type="SMART" id="SM00507">
    <property type="entry name" value="HNHc"/>
    <property type="match status" value="1"/>
</dbReference>
<accession>A0A7X6JCT6</accession>
<reference evidence="4 6" key="2">
    <citation type="submission" date="2020-04" db="EMBL/GenBank/DDBJ databases">
        <title>Whole genome sequencing of clinical and environmental type strains of Ochrobactrum.</title>
        <authorList>
            <person name="Dharne M."/>
        </authorList>
    </citation>
    <scope>NUCLEOTIDE SEQUENCE [LARGE SCALE GENOMIC DNA]</scope>
    <source>
        <strain evidence="4 6">DSM 13340</strain>
    </source>
</reference>
<dbReference type="EMBL" id="JAAXZB010000001">
    <property type="protein sequence ID" value="NKW09825.1"/>
    <property type="molecule type" value="Genomic_DNA"/>
</dbReference>
<dbReference type="PANTHER" id="PTHR41286:SF1">
    <property type="entry name" value="HNH NUCLEASE YAJD-RELATED"/>
    <property type="match status" value="1"/>
</dbReference>
<evidence type="ECO:0000259" key="2">
    <source>
        <dbReference type="SMART" id="SM00507"/>
    </source>
</evidence>
<dbReference type="GO" id="GO:0004519">
    <property type="term" value="F:endonuclease activity"/>
    <property type="evidence" value="ECO:0007669"/>
    <property type="project" value="UniProtKB-KW"/>
</dbReference>
<feature type="compositionally biased region" description="Basic and acidic residues" evidence="1">
    <location>
        <begin position="16"/>
        <end position="28"/>
    </location>
</feature>
<keyword evidence="4" id="KW-0378">Hydrolase</keyword>
<dbReference type="PANTHER" id="PTHR41286">
    <property type="entry name" value="HNH NUCLEASE YAJD-RELATED"/>
    <property type="match status" value="1"/>
</dbReference>
<dbReference type="AlphaFoldDB" id="A0A7X6JCT6"/>
<comment type="caution">
    <text evidence="4">The sequence shown here is derived from an EMBL/GenBank/DDBJ whole genome shotgun (WGS) entry which is preliminary data.</text>
</comment>
<evidence type="ECO:0000313" key="4">
    <source>
        <dbReference type="EMBL" id="NKW09825.1"/>
    </source>
</evidence>
<name>A0A7X6JCT6_9HYPH</name>
<feature type="region of interest" description="Disordered" evidence="1">
    <location>
        <begin position="1"/>
        <end position="31"/>
    </location>
</feature>
<evidence type="ECO:0000313" key="3">
    <source>
        <dbReference type="EMBL" id="KAB2665311.1"/>
    </source>
</evidence>
<dbReference type="EMBL" id="WBWA01000008">
    <property type="protein sequence ID" value="KAB2665311.1"/>
    <property type="molecule type" value="Genomic_DNA"/>
</dbReference>
<keyword evidence="4" id="KW-0255">Endonuclease</keyword>
<proteinExistence type="predicted"/>
<organism evidence="4 6">
    <name type="scientific">Brucella tritici</name>
    <dbReference type="NCBI Taxonomy" id="94626"/>
    <lineage>
        <taxon>Bacteria</taxon>
        <taxon>Pseudomonadati</taxon>
        <taxon>Pseudomonadota</taxon>
        <taxon>Alphaproteobacteria</taxon>
        <taxon>Hyphomicrobiales</taxon>
        <taxon>Brucellaceae</taxon>
        <taxon>Brucella/Ochrobactrum group</taxon>
        <taxon>Brucella</taxon>
    </lineage>
</organism>
<evidence type="ECO:0000256" key="1">
    <source>
        <dbReference type="SAM" id="MobiDB-lite"/>
    </source>
</evidence>
<dbReference type="Proteomes" id="UP000430843">
    <property type="component" value="Unassembled WGS sequence"/>
</dbReference>
<feature type="domain" description="HNH nuclease" evidence="2">
    <location>
        <begin position="42"/>
        <end position="97"/>
    </location>
</feature>
<sequence>MGMKRAKLFRPVGAPTRHEQKRQADRWRGSASERGYNHRWAKARQTHLARSPICIGCEAVGRIEPATIVDHVDPHHGDPEKFWDSSMWQSCCKWHHDSIKQALERMYQAGRLPLSELWLTSETAKRLTRGWVDKA</sequence>
<reference evidence="3 5" key="1">
    <citation type="submission" date="2019-09" db="EMBL/GenBank/DDBJ databases">
        <title>Taxonomic organization of the family Brucellaceae based on a phylogenomic approach.</title>
        <authorList>
            <person name="Leclercq S."/>
            <person name="Cloeckaert A."/>
            <person name="Zygmunt M.S."/>
        </authorList>
    </citation>
    <scope>NUCLEOTIDE SEQUENCE [LARGE SCALE GENOMIC DNA]</scope>
    <source>
        <strain evidence="3 5">LMG 18957</strain>
    </source>
</reference>
<dbReference type="InterPro" id="IPR003615">
    <property type="entry name" value="HNH_nuc"/>
</dbReference>
<protein>
    <submittedName>
        <fullName evidence="4">HNH endonuclease</fullName>
    </submittedName>
</protein>
<evidence type="ECO:0000313" key="6">
    <source>
        <dbReference type="Proteomes" id="UP000558475"/>
    </source>
</evidence>
<evidence type="ECO:0000313" key="5">
    <source>
        <dbReference type="Proteomes" id="UP000430843"/>
    </source>
</evidence>
<keyword evidence="4" id="KW-0540">Nuclease</keyword>
<dbReference type="Proteomes" id="UP000558475">
    <property type="component" value="Unassembled WGS sequence"/>
</dbReference>
<keyword evidence="5" id="KW-1185">Reference proteome</keyword>
<dbReference type="GO" id="GO:0005829">
    <property type="term" value="C:cytosol"/>
    <property type="evidence" value="ECO:0007669"/>
    <property type="project" value="TreeGrafter"/>
</dbReference>